<dbReference type="AlphaFoldDB" id="A0A9D4N879"/>
<sequence>MVICNNCARLPTQRTGWPSAEVHILVGAAWLVTFLPLGQQLERARRDRSEFHPQKII</sequence>
<evidence type="ECO:0000313" key="2">
    <source>
        <dbReference type="Proteomes" id="UP000828390"/>
    </source>
</evidence>
<accession>A0A9D4N879</accession>
<organism evidence="1 2">
    <name type="scientific">Dreissena polymorpha</name>
    <name type="common">Zebra mussel</name>
    <name type="synonym">Mytilus polymorpha</name>
    <dbReference type="NCBI Taxonomy" id="45954"/>
    <lineage>
        <taxon>Eukaryota</taxon>
        <taxon>Metazoa</taxon>
        <taxon>Spiralia</taxon>
        <taxon>Lophotrochozoa</taxon>
        <taxon>Mollusca</taxon>
        <taxon>Bivalvia</taxon>
        <taxon>Autobranchia</taxon>
        <taxon>Heteroconchia</taxon>
        <taxon>Euheterodonta</taxon>
        <taxon>Imparidentia</taxon>
        <taxon>Neoheterodontei</taxon>
        <taxon>Myida</taxon>
        <taxon>Dreissenoidea</taxon>
        <taxon>Dreissenidae</taxon>
        <taxon>Dreissena</taxon>
    </lineage>
</organism>
<name>A0A9D4N879_DREPO</name>
<dbReference type="EMBL" id="JAIWYP010000001">
    <property type="protein sequence ID" value="KAH3890825.1"/>
    <property type="molecule type" value="Genomic_DNA"/>
</dbReference>
<gene>
    <name evidence="1" type="ORF">DPMN_014914</name>
</gene>
<reference evidence="1" key="2">
    <citation type="submission" date="2020-11" db="EMBL/GenBank/DDBJ databases">
        <authorList>
            <person name="McCartney M.A."/>
            <person name="Auch B."/>
            <person name="Kono T."/>
            <person name="Mallez S."/>
            <person name="Becker A."/>
            <person name="Gohl D.M."/>
            <person name="Silverstein K.A.T."/>
            <person name="Koren S."/>
            <person name="Bechman K.B."/>
            <person name="Herman A."/>
            <person name="Abrahante J.E."/>
            <person name="Garbe J."/>
        </authorList>
    </citation>
    <scope>NUCLEOTIDE SEQUENCE</scope>
    <source>
        <strain evidence="1">Duluth1</strain>
        <tissue evidence="1">Whole animal</tissue>
    </source>
</reference>
<keyword evidence="2" id="KW-1185">Reference proteome</keyword>
<evidence type="ECO:0000313" key="1">
    <source>
        <dbReference type="EMBL" id="KAH3890825.1"/>
    </source>
</evidence>
<dbReference type="Proteomes" id="UP000828390">
    <property type="component" value="Unassembled WGS sequence"/>
</dbReference>
<proteinExistence type="predicted"/>
<reference evidence="1" key="1">
    <citation type="journal article" date="2019" name="bioRxiv">
        <title>The Genome of the Zebra Mussel, Dreissena polymorpha: A Resource for Invasive Species Research.</title>
        <authorList>
            <person name="McCartney M.A."/>
            <person name="Auch B."/>
            <person name="Kono T."/>
            <person name="Mallez S."/>
            <person name="Zhang Y."/>
            <person name="Obille A."/>
            <person name="Becker A."/>
            <person name="Abrahante J.E."/>
            <person name="Garbe J."/>
            <person name="Badalamenti J.P."/>
            <person name="Herman A."/>
            <person name="Mangelson H."/>
            <person name="Liachko I."/>
            <person name="Sullivan S."/>
            <person name="Sone E.D."/>
            <person name="Koren S."/>
            <person name="Silverstein K.A.T."/>
            <person name="Beckman K.B."/>
            <person name="Gohl D.M."/>
        </authorList>
    </citation>
    <scope>NUCLEOTIDE SEQUENCE</scope>
    <source>
        <strain evidence="1">Duluth1</strain>
        <tissue evidence="1">Whole animal</tissue>
    </source>
</reference>
<comment type="caution">
    <text evidence="1">The sequence shown here is derived from an EMBL/GenBank/DDBJ whole genome shotgun (WGS) entry which is preliminary data.</text>
</comment>
<protein>
    <submittedName>
        <fullName evidence="1">Uncharacterized protein</fullName>
    </submittedName>
</protein>